<protein>
    <submittedName>
        <fullName evidence="2">Uncharacterized protein</fullName>
    </submittedName>
</protein>
<dbReference type="EMBL" id="CADCXU010035083">
    <property type="protein sequence ID" value="CAB0020174.1"/>
    <property type="molecule type" value="Genomic_DNA"/>
</dbReference>
<accession>A0A6H5HP05</accession>
<evidence type="ECO:0000313" key="2">
    <source>
        <dbReference type="EMBL" id="CAB0020174.1"/>
    </source>
</evidence>
<dbReference type="Proteomes" id="UP000479000">
    <property type="component" value="Unassembled WGS sequence"/>
</dbReference>
<feature type="region of interest" description="Disordered" evidence="1">
    <location>
        <begin position="94"/>
        <end position="115"/>
    </location>
</feature>
<organism evidence="2 3">
    <name type="scientific">Nesidiocoris tenuis</name>
    <dbReference type="NCBI Taxonomy" id="355587"/>
    <lineage>
        <taxon>Eukaryota</taxon>
        <taxon>Metazoa</taxon>
        <taxon>Ecdysozoa</taxon>
        <taxon>Arthropoda</taxon>
        <taxon>Hexapoda</taxon>
        <taxon>Insecta</taxon>
        <taxon>Pterygota</taxon>
        <taxon>Neoptera</taxon>
        <taxon>Paraneoptera</taxon>
        <taxon>Hemiptera</taxon>
        <taxon>Heteroptera</taxon>
        <taxon>Panheteroptera</taxon>
        <taxon>Cimicomorpha</taxon>
        <taxon>Miridae</taxon>
        <taxon>Dicyphina</taxon>
        <taxon>Nesidiocoris</taxon>
    </lineage>
</organism>
<evidence type="ECO:0000256" key="1">
    <source>
        <dbReference type="SAM" id="MobiDB-lite"/>
    </source>
</evidence>
<name>A0A6H5HP05_9HEMI</name>
<sequence>MEVLCVIYAPLVFIRFYNQCERVLLAPTKVHFFKMMPEAEEFQKRHNHLLNVHDINEPPPRFDKNVSYNYEKWRATCLRQLDKFTPGNLRRLRTKMNDFSGNPTRNGGKTSDMATLVPPINPVGLDIDSVPLCSPRRIGLSLSA</sequence>
<keyword evidence="3" id="KW-1185">Reference proteome</keyword>
<proteinExistence type="predicted"/>
<dbReference type="AlphaFoldDB" id="A0A6H5HP05"/>
<feature type="non-terminal residue" evidence="2">
    <location>
        <position position="144"/>
    </location>
</feature>
<feature type="compositionally biased region" description="Polar residues" evidence="1">
    <location>
        <begin position="97"/>
        <end position="113"/>
    </location>
</feature>
<reference evidence="2 3" key="1">
    <citation type="submission" date="2020-02" db="EMBL/GenBank/DDBJ databases">
        <authorList>
            <person name="Ferguson B K."/>
        </authorList>
    </citation>
    <scope>NUCLEOTIDE SEQUENCE [LARGE SCALE GENOMIC DNA]</scope>
</reference>
<evidence type="ECO:0000313" key="3">
    <source>
        <dbReference type="Proteomes" id="UP000479000"/>
    </source>
</evidence>
<gene>
    <name evidence="2" type="ORF">NTEN_LOCUS23774</name>
</gene>